<evidence type="ECO:0000313" key="3">
    <source>
        <dbReference type="EMBL" id="KXA89918.1"/>
    </source>
</evidence>
<name>A0A133U6X6_9EURY</name>
<keyword evidence="1" id="KW-0812">Transmembrane</keyword>
<dbReference type="PATRIC" id="fig|1698259.3.peg.1268"/>
<feature type="transmembrane region" description="Helical" evidence="1">
    <location>
        <begin position="214"/>
        <end position="234"/>
    </location>
</feature>
<keyword evidence="1" id="KW-0472">Membrane</keyword>
<organism evidence="3 4">
    <name type="scientific">candidate division MSBL1 archaeon SCGC-AAA259A05</name>
    <dbReference type="NCBI Taxonomy" id="1698259"/>
    <lineage>
        <taxon>Archaea</taxon>
        <taxon>Methanobacteriati</taxon>
        <taxon>Methanobacteriota</taxon>
        <taxon>candidate division MSBL1</taxon>
    </lineage>
</organism>
<protein>
    <recommendedName>
        <fullName evidence="2">DUF4234 domain-containing protein</fullName>
    </recommendedName>
</protein>
<proteinExistence type="predicted"/>
<evidence type="ECO:0000259" key="2">
    <source>
        <dbReference type="Pfam" id="PF14018"/>
    </source>
</evidence>
<dbReference type="AlphaFoldDB" id="A0A133U6X6"/>
<dbReference type="EMBL" id="LHXJ01000060">
    <property type="protein sequence ID" value="KXA89918.1"/>
    <property type="molecule type" value="Genomic_DNA"/>
</dbReference>
<evidence type="ECO:0000256" key="1">
    <source>
        <dbReference type="SAM" id="Phobius"/>
    </source>
</evidence>
<dbReference type="InterPro" id="IPR025328">
    <property type="entry name" value="DUF4234"/>
</dbReference>
<feature type="transmembrane region" description="Helical" evidence="1">
    <location>
        <begin position="33"/>
        <end position="51"/>
    </location>
</feature>
<keyword evidence="4" id="KW-1185">Reference proteome</keyword>
<reference evidence="3 4" key="1">
    <citation type="journal article" date="2016" name="Sci. Rep.">
        <title>Metabolic traits of an uncultured archaeal lineage -MSBL1- from brine pools of the Red Sea.</title>
        <authorList>
            <person name="Mwirichia R."/>
            <person name="Alam I."/>
            <person name="Rashid M."/>
            <person name="Vinu M."/>
            <person name="Ba-Alawi W."/>
            <person name="Anthony Kamau A."/>
            <person name="Kamanda Ngugi D."/>
            <person name="Goker M."/>
            <person name="Klenk H.P."/>
            <person name="Bajic V."/>
            <person name="Stingl U."/>
        </authorList>
    </citation>
    <scope>NUCLEOTIDE SEQUENCE [LARGE SCALE GENOMIC DNA]</scope>
    <source>
        <strain evidence="3">SCGC-AAA259A05</strain>
    </source>
</reference>
<keyword evidence="1" id="KW-1133">Transmembrane helix</keyword>
<feature type="transmembrane region" description="Helical" evidence="1">
    <location>
        <begin position="151"/>
        <end position="172"/>
    </location>
</feature>
<comment type="caution">
    <text evidence="3">The sequence shown here is derived from an EMBL/GenBank/DDBJ whole genome shotgun (WGS) entry which is preliminary data.</text>
</comment>
<evidence type="ECO:0000313" key="4">
    <source>
        <dbReference type="Proteomes" id="UP000070163"/>
    </source>
</evidence>
<feature type="domain" description="DUF4234" evidence="2">
    <location>
        <begin position="212"/>
        <end position="246"/>
    </location>
</feature>
<dbReference type="Proteomes" id="UP000070163">
    <property type="component" value="Unassembled WGS sequence"/>
</dbReference>
<accession>A0A133U6X6</accession>
<sequence length="260" mass="30446">MVSPESGQLEDAKDLILNKIRIRRETDKLLSPYWAAAPVVGIIISIILIILSTIFHFQSLQHAIIIGIASYVISIALLVYPLFHLIKRRTVHFKRDSELRRGILQFLRAKAEEKDFGNMDSNISAMKLISEISTIKMMHIRSDEEEDEKPAALWTILSFLVPFSMIYVLYFLTKDPQNHDQRQVSFYKQVKTTASRLDMEIEVSDRRQIEKRSFALYFIVSMITFGLFQVYWYYQLITDFNRHFKAQWEVEDQIVSSLEA</sequence>
<gene>
    <name evidence="3" type="ORF">AKJ57_04705</name>
</gene>
<feature type="transmembrane region" description="Helical" evidence="1">
    <location>
        <begin position="63"/>
        <end position="83"/>
    </location>
</feature>
<dbReference type="Pfam" id="PF14018">
    <property type="entry name" value="DUF4234"/>
    <property type="match status" value="1"/>
</dbReference>